<dbReference type="EMBL" id="CM046390">
    <property type="protein sequence ID" value="KAI8563995.1"/>
    <property type="molecule type" value="Genomic_DNA"/>
</dbReference>
<reference evidence="1" key="1">
    <citation type="submission" date="2022-02" db="EMBL/GenBank/DDBJ databases">
        <title>Plant Genome Project.</title>
        <authorList>
            <person name="Zhang R.-G."/>
        </authorList>
    </citation>
    <scope>NUCLEOTIDE SEQUENCE</scope>
    <source>
        <strain evidence="1">AT1</strain>
    </source>
</reference>
<accession>A0ACC0PES2</accession>
<dbReference type="Proteomes" id="UP001062846">
    <property type="component" value="Chromosome 3"/>
</dbReference>
<evidence type="ECO:0000313" key="2">
    <source>
        <dbReference type="Proteomes" id="UP001062846"/>
    </source>
</evidence>
<name>A0ACC0PES2_RHOML</name>
<sequence length="270" mass="30415">MVHTKVRICYDKLSTSIEARRHDNMCNLFNEVADLAEESQKKYVMVMTRVRELKRELMEVSVHCESNVGFKTPNDSFSLGDEVINTKHSTPILDPEGLRRKGRPPCKRMQGVAEKAVKKKIEKKKKTLPKGKSKEVEEIMIDHVFGTQESVVNVNGQLSYMGQSMWPNMMPHNMRPNMTQGESIFQFSPSSCPTGTGFNQFMYAFSSSQTNMSTNSTLFNSHDWRGHSNITSTQVWGGGQSNFLETQGQCVGGPPPSFMEMLNASNNAEE</sequence>
<gene>
    <name evidence="1" type="ORF">RHMOL_Rhmol03G0150800</name>
</gene>
<comment type="caution">
    <text evidence="1">The sequence shown here is derived from an EMBL/GenBank/DDBJ whole genome shotgun (WGS) entry which is preliminary data.</text>
</comment>
<keyword evidence="2" id="KW-1185">Reference proteome</keyword>
<organism evidence="1 2">
    <name type="scientific">Rhododendron molle</name>
    <name type="common">Chinese azalea</name>
    <name type="synonym">Azalea mollis</name>
    <dbReference type="NCBI Taxonomy" id="49168"/>
    <lineage>
        <taxon>Eukaryota</taxon>
        <taxon>Viridiplantae</taxon>
        <taxon>Streptophyta</taxon>
        <taxon>Embryophyta</taxon>
        <taxon>Tracheophyta</taxon>
        <taxon>Spermatophyta</taxon>
        <taxon>Magnoliopsida</taxon>
        <taxon>eudicotyledons</taxon>
        <taxon>Gunneridae</taxon>
        <taxon>Pentapetalae</taxon>
        <taxon>asterids</taxon>
        <taxon>Ericales</taxon>
        <taxon>Ericaceae</taxon>
        <taxon>Ericoideae</taxon>
        <taxon>Rhodoreae</taxon>
        <taxon>Rhododendron</taxon>
    </lineage>
</organism>
<proteinExistence type="predicted"/>
<evidence type="ECO:0000313" key="1">
    <source>
        <dbReference type="EMBL" id="KAI8563995.1"/>
    </source>
</evidence>
<protein>
    <submittedName>
        <fullName evidence="1">Uncharacterized protein</fullName>
    </submittedName>
</protein>